<dbReference type="Proteomes" id="UP001385809">
    <property type="component" value="Unassembled WGS sequence"/>
</dbReference>
<reference evidence="2 3" key="1">
    <citation type="submission" date="2024-03" db="EMBL/GenBank/DDBJ databases">
        <title>Actinomycetospora sp. OC33-EN08, a novel actinomycete isolated from wild orchid (Aerides multiflora).</title>
        <authorList>
            <person name="Suriyachadkun C."/>
        </authorList>
    </citation>
    <scope>NUCLEOTIDE SEQUENCE [LARGE SCALE GENOMIC DNA]</scope>
    <source>
        <strain evidence="2 3">OC33-EN08</strain>
    </source>
</reference>
<keyword evidence="3" id="KW-1185">Reference proteome</keyword>
<sequence length="102" mass="10292">MPAHSAPTSRRQLRTTVLTALATALAALGLMVAGSALTGSPAGQDPVTTAGPVQLVDAPTTVSTTPAVRESEAPRTTTSKPTTSSKKPTTTTTTSADDEDDE</sequence>
<protein>
    <submittedName>
        <fullName evidence="2">Uncharacterized protein</fullName>
    </submittedName>
</protein>
<feature type="region of interest" description="Disordered" evidence="1">
    <location>
        <begin position="36"/>
        <end position="102"/>
    </location>
</feature>
<evidence type="ECO:0000313" key="2">
    <source>
        <dbReference type="EMBL" id="MEJ2866463.1"/>
    </source>
</evidence>
<organism evidence="2 3">
    <name type="scientific">Actinomycetospora aurantiaca</name>
    <dbReference type="NCBI Taxonomy" id="3129233"/>
    <lineage>
        <taxon>Bacteria</taxon>
        <taxon>Bacillati</taxon>
        <taxon>Actinomycetota</taxon>
        <taxon>Actinomycetes</taxon>
        <taxon>Pseudonocardiales</taxon>
        <taxon>Pseudonocardiaceae</taxon>
        <taxon>Actinomycetospora</taxon>
    </lineage>
</organism>
<feature type="compositionally biased region" description="Low complexity" evidence="1">
    <location>
        <begin position="76"/>
        <end position="95"/>
    </location>
</feature>
<evidence type="ECO:0000256" key="1">
    <source>
        <dbReference type="SAM" id="MobiDB-lite"/>
    </source>
</evidence>
<name>A0ABU8MGK8_9PSEU</name>
<accession>A0ABU8MGK8</accession>
<proteinExistence type="predicted"/>
<dbReference type="EMBL" id="JBBEGN010000001">
    <property type="protein sequence ID" value="MEJ2866463.1"/>
    <property type="molecule type" value="Genomic_DNA"/>
</dbReference>
<comment type="caution">
    <text evidence="2">The sequence shown here is derived from an EMBL/GenBank/DDBJ whole genome shotgun (WGS) entry which is preliminary data.</text>
</comment>
<dbReference type="RefSeq" id="WP_337693085.1">
    <property type="nucleotide sequence ID" value="NZ_JBBEGN010000001.1"/>
</dbReference>
<evidence type="ECO:0000313" key="3">
    <source>
        <dbReference type="Proteomes" id="UP001385809"/>
    </source>
</evidence>
<gene>
    <name evidence="2" type="ORF">WCD74_01715</name>
</gene>